<name>A0A0G0LF30_9BACT</name>
<dbReference type="PANTHER" id="PTHR35279">
    <property type="match status" value="1"/>
</dbReference>
<feature type="region of interest" description="Disordered" evidence="1">
    <location>
        <begin position="39"/>
        <end position="61"/>
    </location>
</feature>
<dbReference type="InterPro" id="IPR023296">
    <property type="entry name" value="Glyco_hydro_beta-prop_sf"/>
</dbReference>
<dbReference type="Proteomes" id="UP000033934">
    <property type="component" value="Unassembled WGS sequence"/>
</dbReference>
<sequence>MKSTILFLILFIFIIGCTQKIEQTPEEKPIEEGIITQNQPVPEEEISREMPDKEEAVEPKEEPKLPNLLNWKKEGVRIQNGVSPFVIIKDNEYYMYYPEKGIMLARSKDGLNFDKGRIVLEDKDPDFMISNPAVIKLKNGKYRMFYEKQKMSGMRDRIIYSAISQDGEKWEIEGERFWDYGDGKLDEKFTSVPDVIKLDDGTLRMYYCRGLTSAIAESKDEGLTWKKIKNIDLDIYVLDPDIVRLDDGTYKLFFCTTDDPMLKKQWIALANSKDGLNFELENEKLLMPDSGYNNVVDPEVIKIGENYRIYYGQAKSPEFGFNIMSAVTT</sequence>
<evidence type="ECO:0000256" key="1">
    <source>
        <dbReference type="SAM" id="MobiDB-lite"/>
    </source>
</evidence>
<dbReference type="SUPFAM" id="SSF75005">
    <property type="entry name" value="Arabinanase/levansucrase/invertase"/>
    <property type="match status" value="2"/>
</dbReference>
<evidence type="ECO:0000313" key="3">
    <source>
        <dbReference type="Proteomes" id="UP000033934"/>
    </source>
</evidence>
<dbReference type="AlphaFoldDB" id="A0A0G0LF30"/>
<gene>
    <name evidence="2" type="ORF">UT11_C0005G0034</name>
</gene>
<protein>
    <recommendedName>
        <fullName evidence="4">Glycosyl hydrolase family 32 N-terminal domain-containing protein</fullName>
    </recommendedName>
</protein>
<evidence type="ECO:0008006" key="4">
    <source>
        <dbReference type="Google" id="ProtNLM"/>
    </source>
</evidence>
<proteinExistence type="predicted"/>
<comment type="caution">
    <text evidence="2">The sequence shown here is derived from an EMBL/GenBank/DDBJ whole genome shotgun (WGS) entry which is preliminary data.</text>
</comment>
<dbReference type="EMBL" id="LBVO01000005">
    <property type="protein sequence ID" value="KKQ90493.1"/>
    <property type="molecule type" value="Genomic_DNA"/>
</dbReference>
<evidence type="ECO:0000313" key="2">
    <source>
        <dbReference type="EMBL" id="KKQ90493.1"/>
    </source>
</evidence>
<dbReference type="Gene3D" id="2.115.10.20">
    <property type="entry name" value="Glycosyl hydrolase domain, family 43"/>
    <property type="match status" value="3"/>
</dbReference>
<accession>A0A0G0LF30</accession>
<dbReference type="PROSITE" id="PS51257">
    <property type="entry name" value="PROKAR_LIPOPROTEIN"/>
    <property type="match status" value="1"/>
</dbReference>
<organism evidence="2 3">
    <name type="scientific">Berkelbacteria bacterium GW2011_GWA2_38_9</name>
    <dbReference type="NCBI Taxonomy" id="1618334"/>
    <lineage>
        <taxon>Bacteria</taxon>
        <taxon>Candidatus Berkelbacteria</taxon>
    </lineage>
</organism>
<reference evidence="2 3" key="1">
    <citation type="journal article" date="2015" name="Nature">
        <title>rRNA introns, odd ribosomes, and small enigmatic genomes across a large radiation of phyla.</title>
        <authorList>
            <person name="Brown C.T."/>
            <person name="Hug L.A."/>
            <person name="Thomas B.C."/>
            <person name="Sharon I."/>
            <person name="Castelle C.J."/>
            <person name="Singh A."/>
            <person name="Wilkins M.J."/>
            <person name="Williams K.H."/>
            <person name="Banfield J.F."/>
        </authorList>
    </citation>
    <scope>NUCLEOTIDE SEQUENCE [LARGE SCALE GENOMIC DNA]</scope>
</reference>
<dbReference type="PANTHER" id="PTHR35279:SF1">
    <property type="entry name" value="ARABINANASE_LEVANSUCRASE_INVERTASE"/>
    <property type="match status" value="1"/>
</dbReference>
<feature type="compositionally biased region" description="Basic and acidic residues" evidence="1">
    <location>
        <begin position="45"/>
        <end position="61"/>
    </location>
</feature>